<dbReference type="OrthoDB" id="288590at2759"/>
<dbReference type="SUPFAM" id="SSF51197">
    <property type="entry name" value="Clavaminate synthase-like"/>
    <property type="match status" value="1"/>
</dbReference>
<keyword evidence="3" id="KW-1185">Reference proteome</keyword>
<accession>A0A3L6PWJ1</accession>
<protein>
    <recommendedName>
        <fullName evidence="1">Isopenicillin N synthase-like Fe(2+) 2OG dioxygenase domain-containing protein</fullName>
    </recommendedName>
</protein>
<name>A0A3L6PWJ1_PANMI</name>
<dbReference type="AlphaFoldDB" id="A0A3L6PWJ1"/>
<evidence type="ECO:0000313" key="2">
    <source>
        <dbReference type="EMBL" id="RLM64540.1"/>
    </source>
</evidence>
<sequence>MGPRRRCRPPSVLLEYGTAARGVAGWALGLLSEALGLERGRLAGVGTRTPTAACRARLGGRWVDVPCRRLAGALVVNVGDLLELVSNGRFRSVEHRVLANRSRDTARVYMACFCDADVARSTRLYGPIAELTSGPGGDGGCGARALYRSVTVT</sequence>
<dbReference type="InterPro" id="IPR050231">
    <property type="entry name" value="Iron_ascorbate_oxido_reductase"/>
</dbReference>
<dbReference type="Proteomes" id="UP000275267">
    <property type="component" value="Unassembled WGS sequence"/>
</dbReference>
<dbReference type="InterPro" id="IPR027443">
    <property type="entry name" value="IPNS-like_sf"/>
</dbReference>
<gene>
    <name evidence="2" type="ORF">C2845_PM16G01110</name>
</gene>
<proteinExistence type="predicted"/>
<dbReference type="PANTHER" id="PTHR47990">
    <property type="entry name" value="2-OXOGLUTARATE (2OG) AND FE(II)-DEPENDENT OXYGENASE SUPERFAMILY PROTEIN-RELATED"/>
    <property type="match status" value="1"/>
</dbReference>
<organism evidence="2 3">
    <name type="scientific">Panicum miliaceum</name>
    <name type="common">Proso millet</name>
    <name type="synonym">Broomcorn millet</name>
    <dbReference type="NCBI Taxonomy" id="4540"/>
    <lineage>
        <taxon>Eukaryota</taxon>
        <taxon>Viridiplantae</taxon>
        <taxon>Streptophyta</taxon>
        <taxon>Embryophyta</taxon>
        <taxon>Tracheophyta</taxon>
        <taxon>Spermatophyta</taxon>
        <taxon>Magnoliopsida</taxon>
        <taxon>Liliopsida</taxon>
        <taxon>Poales</taxon>
        <taxon>Poaceae</taxon>
        <taxon>PACMAD clade</taxon>
        <taxon>Panicoideae</taxon>
        <taxon>Panicodae</taxon>
        <taxon>Paniceae</taxon>
        <taxon>Panicinae</taxon>
        <taxon>Panicum</taxon>
        <taxon>Panicum sect. Panicum</taxon>
    </lineage>
</organism>
<evidence type="ECO:0000259" key="1">
    <source>
        <dbReference type="Pfam" id="PF03171"/>
    </source>
</evidence>
<feature type="domain" description="Isopenicillin N synthase-like Fe(2+) 2OG dioxygenase" evidence="1">
    <location>
        <begin position="59"/>
        <end position="115"/>
    </location>
</feature>
<dbReference type="Gene3D" id="2.60.120.330">
    <property type="entry name" value="B-lactam Antibiotic, Isopenicillin N Synthase, Chain"/>
    <property type="match status" value="1"/>
</dbReference>
<dbReference type="STRING" id="4540.A0A3L6PWJ1"/>
<dbReference type="EMBL" id="PQIB02000015">
    <property type="protein sequence ID" value="RLM64540.1"/>
    <property type="molecule type" value="Genomic_DNA"/>
</dbReference>
<evidence type="ECO:0000313" key="3">
    <source>
        <dbReference type="Proteomes" id="UP000275267"/>
    </source>
</evidence>
<dbReference type="Pfam" id="PF03171">
    <property type="entry name" value="2OG-FeII_Oxy"/>
    <property type="match status" value="1"/>
</dbReference>
<dbReference type="InterPro" id="IPR044861">
    <property type="entry name" value="IPNS-like_FE2OG_OXY"/>
</dbReference>
<reference evidence="3" key="1">
    <citation type="journal article" date="2019" name="Nat. Commun.">
        <title>The genome of broomcorn millet.</title>
        <authorList>
            <person name="Zou C."/>
            <person name="Miki D."/>
            <person name="Li D."/>
            <person name="Tang Q."/>
            <person name="Xiao L."/>
            <person name="Rajput S."/>
            <person name="Deng P."/>
            <person name="Jia W."/>
            <person name="Huang R."/>
            <person name="Zhang M."/>
            <person name="Sun Y."/>
            <person name="Hu J."/>
            <person name="Fu X."/>
            <person name="Schnable P.S."/>
            <person name="Li F."/>
            <person name="Zhang H."/>
            <person name="Feng B."/>
            <person name="Zhu X."/>
            <person name="Liu R."/>
            <person name="Schnable J.C."/>
            <person name="Zhu J.-K."/>
            <person name="Zhang H."/>
        </authorList>
    </citation>
    <scope>NUCLEOTIDE SEQUENCE [LARGE SCALE GENOMIC DNA]</scope>
</reference>
<comment type="caution">
    <text evidence="2">The sequence shown here is derived from an EMBL/GenBank/DDBJ whole genome shotgun (WGS) entry which is preliminary data.</text>
</comment>